<protein>
    <submittedName>
        <fullName evidence="1">Uncharacterized protein</fullName>
    </submittedName>
</protein>
<dbReference type="KEGG" id="naz:Aazo_5192"/>
<dbReference type="AlphaFoldDB" id="D7E0R6"/>
<evidence type="ECO:0000313" key="1">
    <source>
        <dbReference type="EMBL" id="ADI66235.1"/>
    </source>
</evidence>
<keyword evidence="2" id="KW-1185">Reference proteome</keyword>
<reference evidence="1 2" key="1">
    <citation type="journal article" date="2010" name="PLoS ONE">
        <title>Genome erosion in a nitrogen-fixing vertically transmitted endosymbiotic multicellular cyanobacterium.</title>
        <authorList>
            <person name="Ran L."/>
            <person name="Larsson J."/>
            <person name="Vigil-Stenman T."/>
            <person name="Nylander J.A."/>
            <person name="Ininbergs K."/>
            <person name="Zheng W.W."/>
            <person name="Lapidus A."/>
            <person name="Lowry S."/>
            <person name="Haselkorn R."/>
            <person name="Bergman B."/>
        </authorList>
    </citation>
    <scope>NUCLEOTIDE SEQUENCE [LARGE SCALE GENOMIC DNA]</scope>
    <source>
        <strain evidence="1 2">0708</strain>
    </source>
</reference>
<dbReference type="eggNOG" id="ENOG50329ZI">
    <property type="taxonomic scope" value="Bacteria"/>
</dbReference>
<evidence type="ECO:0000313" key="2">
    <source>
        <dbReference type="Proteomes" id="UP000001511"/>
    </source>
</evidence>
<gene>
    <name evidence="1" type="ordered locus">Aazo_5192</name>
</gene>
<dbReference type="HOGENOM" id="CLU_2918084_0_0_3"/>
<organism evidence="1 2">
    <name type="scientific">Nostoc azollae (strain 0708)</name>
    <name type="common">Anabaena azollae (strain 0708)</name>
    <dbReference type="NCBI Taxonomy" id="551115"/>
    <lineage>
        <taxon>Bacteria</taxon>
        <taxon>Bacillati</taxon>
        <taxon>Cyanobacteriota</taxon>
        <taxon>Cyanophyceae</taxon>
        <taxon>Nostocales</taxon>
        <taxon>Nostocaceae</taxon>
        <taxon>Trichormus</taxon>
    </lineage>
</organism>
<dbReference type="EMBL" id="CP002059">
    <property type="protein sequence ID" value="ADI66235.1"/>
    <property type="molecule type" value="Genomic_DNA"/>
</dbReference>
<accession>D7E0R6</accession>
<name>D7E0R6_NOSA0</name>
<sequence length="61" mass="6842">MIMTELSELFALSTSNRNRLPLSLFLLLCFNLLILPAVQAATPGAEYRFRLTQSLCSELLP</sequence>
<proteinExistence type="predicted"/>
<dbReference type="Proteomes" id="UP000001511">
    <property type="component" value="Chromosome"/>
</dbReference>